<name>A0ABQ5BIK9_9ASTR</name>
<reference evidence="2" key="1">
    <citation type="journal article" date="2022" name="Int. J. Mol. Sci.">
        <title>Draft Genome of Tanacetum Coccineum: Genomic Comparison of Closely Related Tanacetum-Family Plants.</title>
        <authorList>
            <person name="Yamashiro T."/>
            <person name="Shiraishi A."/>
            <person name="Nakayama K."/>
            <person name="Satake H."/>
        </authorList>
    </citation>
    <scope>NUCLEOTIDE SEQUENCE</scope>
</reference>
<keyword evidence="3" id="KW-1185">Reference proteome</keyword>
<sequence length="118" mass="12889">MSTGRPQQDQTSATWKFVNSVSTGKKKDSNSEISVVNKAGKREQKRGIGNDIEDEEVIELNNASGVIDTSIGLMGIRLMDCRFNENGKLCGNIMKCVKECLIEIEPVTLGVGGLELRD</sequence>
<reference evidence="2" key="2">
    <citation type="submission" date="2022-01" db="EMBL/GenBank/DDBJ databases">
        <authorList>
            <person name="Yamashiro T."/>
            <person name="Shiraishi A."/>
            <person name="Satake H."/>
            <person name="Nakayama K."/>
        </authorList>
    </citation>
    <scope>NUCLEOTIDE SEQUENCE</scope>
</reference>
<comment type="caution">
    <text evidence="2">The sequence shown here is derived from an EMBL/GenBank/DDBJ whole genome shotgun (WGS) entry which is preliminary data.</text>
</comment>
<evidence type="ECO:0000256" key="1">
    <source>
        <dbReference type="SAM" id="MobiDB-lite"/>
    </source>
</evidence>
<proteinExistence type="predicted"/>
<organism evidence="2 3">
    <name type="scientific">Tanacetum coccineum</name>
    <dbReference type="NCBI Taxonomy" id="301880"/>
    <lineage>
        <taxon>Eukaryota</taxon>
        <taxon>Viridiplantae</taxon>
        <taxon>Streptophyta</taxon>
        <taxon>Embryophyta</taxon>
        <taxon>Tracheophyta</taxon>
        <taxon>Spermatophyta</taxon>
        <taxon>Magnoliopsida</taxon>
        <taxon>eudicotyledons</taxon>
        <taxon>Gunneridae</taxon>
        <taxon>Pentapetalae</taxon>
        <taxon>asterids</taxon>
        <taxon>campanulids</taxon>
        <taxon>Asterales</taxon>
        <taxon>Asteraceae</taxon>
        <taxon>Asteroideae</taxon>
        <taxon>Anthemideae</taxon>
        <taxon>Anthemidinae</taxon>
        <taxon>Tanacetum</taxon>
    </lineage>
</organism>
<feature type="non-terminal residue" evidence="2">
    <location>
        <position position="118"/>
    </location>
</feature>
<dbReference type="EMBL" id="BQNB010013309">
    <property type="protein sequence ID" value="GJT14393.1"/>
    <property type="molecule type" value="Genomic_DNA"/>
</dbReference>
<dbReference type="Proteomes" id="UP001151760">
    <property type="component" value="Unassembled WGS sequence"/>
</dbReference>
<accession>A0ABQ5BIK9</accession>
<protein>
    <submittedName>
        <fullName evidence="2">Uncharacterized protein</fullName>
    </submittedName>
</protein>
<feature type="compositionally biased region" description="Polar residues" evidence="1">
    <location>
        <begin position="1"/>
        <end position="23"/>
    </location>
</feature>
<evidence type="ECO:0000313" key="3">
    <source>
        <dbReference type="Proteomes" id="UP001151760"/>
    </source>
</evidence>
<gene>
    <name evidence="2" type="ORF">Tco_0861435</name>
</gene>
<evidence type="ECO:0000313" key="2">
    <source>
        <dbReference type="EMBL" id="GJT14393.1"/>
    </source>
</evidence>
<feature type="region of interest" description="Disordered" evidence="1">
    <location>
        <begin position="1"/>
        <end position="48"/>
    </location>
</feature>